<keyword evidence="2" id="KW-1185">Reference proteome</keyword>
<name>A0A6F8ZIF4_9FIRM</name>
<evidence type="ECO:0000313" key="1">
    <source>
        <dbReference type="EMBL" id="CAB1129722.1"/>
    </source>
</evidence>
<proteinExistence type="predicted"/>
<protein>
    <submittedName>
        <fullName evidence="1">Uncharacterized protein</fullName>
    </submittedName>
</protein>
<gene>
    <name evidence="1" type="ORF">R50_2225</name>
</gene>
<accession>A0A6F8ZIF4</accession>
<organism evidence="1 2">
    <name type="scientific">Candidatus Hydrogenisulfobacillus filiaventi</name>
    <dbReference type="NCBI Taxonomy" id="2707344"/>
    <lineage>
        <taxon>Bacteria</taxon>
        <taxon>Bacillati</taxon>
        <taxon>Bacillota</taxon>
        <taxon>Clostridia</taxon>
        <taxon>Eubacteriales</taxon>
        <taxon>Clostridiales Family XVII. Incertae Sedis</taxon>
        <taxon>Candidatus Hydrogenisulfobacillus</taxon>
    </lineage>
</organism>
<dbReference type="KEGG" id="hfv:R50_2225"/>
<dbReference type="Proteomes" id="UP000503399">
    <property type="component" value="Chromosome"/>
</dbReference>
<dbReference type="AlphaFoldDB" id="A0A6F8ZIF4"/>
<evidence type="ECO:0000313" key="2">
    <source>
        <dbReference type="Proteomes" id="UP000503399"/>
    </source>
</evidence>
<dbReference type="EMBL" id="LR778114">
    <property type="protein sequence ID" value="CAB1129722.1"/>
    <property type="molecule type" value="Genomic_DNA"/>
</dbReference>
<reference evidence="1 2" key="1">
    <citation type="submission" date="2020-02" db="EMBL/GenBank/DDBJ databases">
        <authorList>
            <person name="Hogendoorn C."/>
        </authorList>
    </citation>
    <scope>NUCLEOTIDE SEQUENCE [LARGE SCALE GENOMIC DNA]</scope>
    <source>
        <strain evidence="1">R501</strain>
    </source>
</reference>
<sequence length="81" mass="9172">MGLWPLFVKQETNSANEAGTPPALHLLFVNPLRLARADPSGGMHSASRRDQWFRQYRATVLPDCIRAAQFRGGGRQRPDRR</sequence>